<proteinExistence type="predicted"/>
<accession>A0A9P0KKQ2</accession>
<dbReference type="AlphaFoldDB" id="A0A9P0KKQ2"/>
<dbReference type="OrthoDB" id="6761335at2759"/>
<comment type="caution">
    <text evidence="1">The sequence shown here is derived from an EMBL/GenBank/DDBJ whole genome shotgun (WGS) entry which is preliminary data.</text>
</comment>
<organism evidence="1 2">
    <name type="scientific">Acanthoscelides obtectus</name>
    <name type="common">Bean weevil</name>
    <name type="synonym">Bruchus obtectus</name>
    <dbReference type="NCBI Taxonomy" id="200917"/>
    <lineage>
        <taxon>Eukaryota</taxon>
        <taxon>Metazoa</taxon>
        <taxon>Ecdysozoa</taxon>
        <taxon>Arthropoda</taxon>
        <taxon>Hexapoda</taxon>
        <taxon>Insecta</taxon>
        <taxon>Pterygota</taxon>
        <taxon>Neoptera</taxon>
        <taxon>Endopterygota</taxon>
        <taxon>Coleoptera</taxon>
        <taxon>Polyphaga</taxon>
        <taxon>Cucujiformia</taxon>
        <taxon>Chrysomeloidea</taxon>
        <taxon>Chrysomelidae</taxon>
        <taxon>Bruchinae</taxon>
        <taxon>Bruchini</taxon>
        <taxon>Acanthoscelides</taxon>
    </lineage>
</organism>
<dbReference type="EMBL" id="CAKOFQ010006809">
    <property type="protein sequence ID" value="CAH1973415.1"/>
    <property type="molecule type" value="Genomic_DNA"/>
</dbReference>
<dbReference type="PANTHER" id="PTHR46601">
    <property type="entry name" value="ULP_PROTEASE DOMAIN-CONTAINING PROTEIN"/>
    <property type="match status" value="1"/>
</dbReference>
<dbReference type="Proteomes" id="UP001152888">
    <property type="component" value="Unassembled WGS sequence"/>
</dbReference>
<protein>
    <submittedName>
        <fullName evidence="1">Uncharacterized protein</fullName>
    </submittedName>
</protein>
<keyword evidence="2" id="KW-1185">Reference proteome</keyword>
<evidence type="ECO:0000313" key="1">
    <source>
        <dbReference type="EMBL" id="CAH1973415.1"/>
    </source>
</evidence>
<reference evidence="1" key="1">
    <citation type="submission" date="2022-03" db="EMBL/GenBank/DDBJ databases">
        <authorList>
            <person name="Sayadi A."/>
        </authorList>
    </citation>
    <scope>NUCLEOTIDE SEQUENCE</scope>
</reference>
<gene>
    <name evidence="1" type="ORF">ACAOBT_LOCUS10543</name>
</gene>
<sequence>MFYFLANKLHHLYPKIKECSWNYWESGHGKGAPDGVGGVTKRTADRLVAEGKDISSYEILLNSLQNNIKNITYFSIDDADINKISDLIKKDSIKPFLGTMQVHQVKVEDYTAGLLRFFRLTLFDVQSTSYFCGILDYSDEDNGYTQIEPEVSSDSDDDLRLSNLVCHKKKMQRIHYNDVYSDDEAGPSSKIYQQDLVPSNIIKDTYVLVEYKTKLTGYRYAAVVQNVLDDDEVLVMFLKVCKFQNMQAFRANDNDMSFVGYDQILAILPPPNIFVKVNKTYYKFHNDVDVFEKV</sequence>
<dbReference type="PANTHER" id="PTHR46601:SF1">
    <property type="entry name" value="ADF-H DOMAIN-CONTAINING PROTEIN"/>
    <property type="match status" value="1"/>
</dbReference>
<name>A0A9P0KKQ2_ACAOB</name>
<evidence type="ECO:0000313" key="2">
    <source>
        <dbReference type="Proteomes" id="UP001152888"/>
    </source>
</evidence>